<dbReference type="Proteomes" id="UP000012092">
    <property type="component" value="Unassembled WGS sequence"/>
</dbReference>
<proteinExistence type="predicted"/>
<sequence>MRTFTNLNFVLRFYFEFGGITVDEVTTSNWKFARTLTIQIDRKDRSQNCTFKSVPTRTIRNG</sequence>
<evidence type="ECO:0000313" key="2">
    <source>
        <dbReference type="Proteomes" id="UP000012092"/>
    </source>
</evidence>
<gene>
    <name evidence="1" type="ORF">LEP1GSC116_0866</name>
</gene>
<comment type="caution">
    <text evidence="1">The sequence shown here is derived from an EMBL/GenBank/DDBJ whole genome shotgun (WGS) entry which is preliminary data.</text>
</comment>
<name>M6RVW7_LEPIR</name>
<organism evidence="1 2">
    <name type="scientific">Leptospira interrogans serovar Icterohaemorrhagiae str. Verdun HP</name>
    <dbReference type="NCBI Taxonomy" id="1049910"/>
    <lineage>
        <taxon>Bacteria</taxon>
        <taxon>Pseudomonadati</taxon>
        <taxon>Spirochaetota</taxon>
        <taxon>Spirochaetia</taxon>
        <taxon>Leptospirales</taxon>
        <taxon>Leptospiraceae</taxon>
        <taxon>Leptospira</taxon>
    </lineage>
</organism>
<protein>
    <submittedName>
        <fullName evidence="1">Uncharacterized protein</fullName>
    </submittedName>
</protein>
<reference evidence="1 2" key="1">
    <citation type="submission" date="2013-01" db="EMBL/GenBank/DDBJ databases">
        <authorList>
            <person name="Harkins D.M."/>
            <person name="Durkin A.S."/>
            <person name="Brinkac L.M."/>
            <person name="Haft D.H."/>
            <person name="Selengut J.D."/>
            <person name="Sanka R."/>
            <person name="DePew J."/>
            <person name="Purushe J."/>
            <person name="Picardeau M."/>
            <person name="Werts C."/>
            <person name="Goarant C."/>
            <person name="Vinetz J.M."/>
            <person name="Sutton G.G."/>
            <person name="Nierman W.C."/>
            <person name="Fouts D.E."/>
        </authorList>
    </citation>
    <scope>NUCLEOTIDE SEQUENCE [LARGE SCALE GENOMIC DNA]</scope>
    <source>
        <strain evidence="1 2">Verdun HP</strain>
    </source>
</reference>
<dbReference type="EMBL" id="AHNZ02000548">
    <property type="protein sequence ID" value="EMO04958.1"/>
    <property type="molecule type" value="Genomic_DNA"/>
</dbReference>
<evidence type="ECO:0000313" key="1">
    <source>
        <dbReference type="EMBL" id="EMO04958.1"/>
    </source>
</evidence>
<dbReference type="AlphaFoldDB" id="M6RVW7"/>
<accession>M6RVW7</accession>